<keyword evidence="6" id="KW-0206">Cytoskeleton</keyword>
<feature type="region of interest" description="Disordered" evidence="8">
    <location>
        <begin position="638"/>
        <end position="665"/>
    </location>
</feature>
<feature type="compositionally biased region" description="Basic and acidic residues" evidence="8">
    <location>
        <begin position="1164"/>
        <end position="1173"/>
    </location>
</feature>
<dbReference type="EMBL" id="GL385398">
    <property type="protein sequence ID" value="EJT74956.1"/>
    <property type="molecule type" value="Genomic_DNA"/>
</dbReference>
<feature type="compositionally biased region" description="Polar residues" evidence="8">
    <location>
        <begin position="1216"/>
        <end position="1225"/>
    </location>
</feature>
<feature type="region of interest" description="Disordered" evidence="8">
    <location>
        <begin position="984"/>
        <end position="1225"/>
    </location>
</feature>
<feature type="compositionally biased region" description="Polar residues" evidence="8">
    <location>
        <begin position="989"/>
        <end position="1010"/>
    </location>
</feature>
<feature type="compositionally biased region" description="Polar residues" evidence="8">
    <location>
        <begin position="1260"/>
        <end position="1274"/>
    </location>
</feature>
<reference evidence="11" key="4">
    <citation type="journal article" date="2015" name="G3 (Bethesda)">
        <title>Genome sequences of three phytopathogenic species of the Magnaporthaceae family of fungi.</title>
        <authorList>
            <person name="Okagaki L.H."/>
            <person name="Nunes C.C."/>
            <person name="Sailsbery J."/>
            <person name="Clay B."/>
            <person name="Brown D."/>
            <person name="John T."/>
            <person name="Oh Y."/>
            <person name="Young N."/>
            <person name="Fitzgerald M."/>
            <person name="Haas B.J."/>
            <person name="Zeng Q."/>
            <person name="Young S."/>
            <person name="Adiconis X."/>
            <person name="Fan L."/>
            <person name="Levin J.Z."/>
            <person name="Mitchell T.K."/>
            <person name="Okubara P.A."/>
            <person name="Farman M.L."/>
            <person name="Kohn L.M."/>
            <person name="Birren B."/>
            <person name="Ma L.-J."/>
            <person name="Dean R.A."/>
        </authorList>
    </citation>
    <scope>NUCLEOTIDE SEQUENCE</scope>
    <source>
        <strain evidence="11">R3-111a-1</strain>
    </source>
</reference>
<reference evidence="10" key="3">
    <citation type="submission" date="2010-09" db="EMBL/GenBank/DDBJ databases">
        <title>Annotation of Gaeumannomyces graminis var. tritici R3-111a-1.</title>
        <authorList>
            <consortium name="The Broad Institute Genome Sequencing Platform"/>
            <person name="Ma L.-J."/>
            <person name="Dead R."/>
            <person name="Young S.K."/>
            <person name="Zeng Q."/>
            <person name="Gargeya S."/>
            <person name="Fitzgerald M."/>
            <person name="Haas B."/>
            <person name="Abouelleil A."/>
            <person name="Alvarado L."/>
            <person name="Arachchi H.M."/>
            <person name="Berlin A."/>
            <person name="Brown A."/>
            <person name="Chapman S.B."/>
            <person name="Chen Z."/>
            <person name="Dunbar C."/>
            <person name="Freedman E."/>
            <person name="Gearin G."/>
            <person name="Gellesch M."/>
            <person name="Goldberg J."/>
            <person name="Griggs A."/>
            <person name="Gujja S."/>
            <person name="Heiman D."/>
            <person name="Howarth C."/>
            <person name="Larson L."/>
            <person name="Lui A."/>
            <person name="MacDonald P.J.P."/>
            <person name="Mehta T."/>
            <person name="Montmayeur A."/>
            <person name="Murphy C."/>
            <person name="Neiman D."/>
            <person name="Pearson M."/>
            <person name="Priest M."/>
            <person name="Roberts A."/>
            <person name="Saif S."/>
            <person name="Shea T."/>
            <person name="Shenoy N."/>
            <person name="Sisk P."/>
            <person name="Stolte C."/>
            <person name="Sykes S."/>
            <person name="Yandava C."/>
            <person name="Wortman J."/>
            <person name="Nusbaum C."/>
            <person name="Birren B."/>
        </authorList>
    </citation>
    <scope>NUCLEOTIDE SEQUENCE</scope>
    <source>
        <strain evidence="10">R3-111a-1</strain>
    </source>
</reference>
<feature type="compositionally biased region" description="Basic and acidic residues" evidence="8">
    <location>
        <begin position="1018"/>
        <end position="1061"/>
    </location>
</feature>
<keyword evidence="12" id="KW-1185">Reference proteome</keyword>
<organism evidence="10">
    <name type="scientific">Gaeumannomyces tritici (strain R3-111a-1)</name>
    <name type="common">Wheat and barley take-all root rot fungus</name>
    <name type="synonym">Gaeumannomyces graminis var. tritici</name>
    <dbReference type="NCBI Taxonomy" id="644352"/>
    <lineage>
        <taxon>Eukaryota</taxon>
        <taxon>Fungi</taxon>
        <taxon>Dikarya</taxon>
        <taxon>Ascomycota</taxon>
        <taxon>Pezizomycotina</taxon>
        <taxon>Sordariomycetes</taxon>
        <taxon>Sordariomycetidae</taxon>
        <taxon>Magnaporthales</taxon>
        <taxon>Magnaporthaceae</taxon>
        <taxon>Gaeumannomyces</taxon>
    </lineage>
</organism>
<evidence type="ECO:0000256" key="5">
    <source>
        <dbReference type="ARBA" id="ARBA00022829"/>
    </source>
</evidence>
<feature type="compositionally biased region" description="Pro residues" evidence="8">
    <location>
        <begin position="242"/>
        <end position="254"/>
    </location>
</feature>
<feature type="compositionally biased region" description="Low complexity" evidence="8">
    <location>
        <begin position="638"/>
        <end position="652"/>
    </location>
</feature>
<evidence type="ECO:0000256" key="4">
    <source>
        <dbReference type="ARBA" id="ARBA00022490"/>
    </source>
</evidence>
<feature type="compositionally biased region" description="Acidic residues" evidence="8">
    <location>
        <begin position="393"/>
        <end position="407"/>
    </location>
</feature>
<dbReference type="InterPro" id="IPR005635">
    <property type="entry name" value="Inner_centromere_prot_ARK-bd"/>
</dbReference>
<feature type="region of interest" description="Disordered" evidence="8">
    <location>
        <begin position="1256"/>
        <end position="1325"/>
    </location>
</feature>
<feature type="region of interest" description="Disordered" evidence="8">
    <location>
        <begin position="850"/>
        <end position="966"/>
    </location>
</feature>
<feature type="region of interest" description="Disordered" evidence="8">
    <location>
        <begin position="688"/>
        <end position="831"/>
    </location>
</feature>
<sequence length="1419" mass="155918">MAMRGPRQPVGSAAWVAEERSSAVQIGRSEAEEFTYSVRNEFEWLNEHMAGIFDENQQNFVDVFKTPGKLRGRTPRTARKQPNPIESRAPLSDIFSATPKGAHNPFAIASPSNGQAAPKLAVAGDVQFPVPPSPTRASPPKAVHPSPRPPTKHQMPPQLPLVDSGYHGSQSQDAMDMDELAHDEPTQGATSLESDAVHVVDTDMEDVASPAPADERSPAQPTYDASFHSAQEEQSKTARPQTPEPPYEDSPPSPVADSPSPVQPPKPASPVKMSPIKGVSPQRLPQQTSPTRSPAIARKPVPGAVAAASSGAAPALVSQPADDQSPSDGSSPIRPVVRKSSMSFASLPAREPLATGKSIGARMSRTSHLDLTRQSYYNRPTGGKSLGNVRHEDDDEDHDEMDVDDETTAQHTTDVGVKVAAHNKTYTQRLQDQISMLGKSHSSGSRTSKSFANPSAVASQSSQAVYEAHTPSPKKVTPMVATPGAFPDDDDEEEEEEDWVVPPVANQAPVTSSPRPGMAKSYSADVMEGVSGPEFTLPKQRQPLSREVSPKRPLIAYAKSASVPLLPSDGLEPEEHEVAGHGKSISVSNPLSTVPEDENLATPKSPSRTFRDSPLKQVKNKLSSILKSSKGLLASSAAISAESKSSLLSPSSTRLGYHAGPSVDSLAPRLGSVPEALYPDLSQHIAACSGPAARQGSPQRPASPTRAPTRKTRASVEREKREQKQRDKDAKEAQRMADQMGKLEKARDKEREKARYFSKEQERVAMMERQLEAQREQERVAAARERQLEAQREQERAIAAQKQAEAAKRQQEKERQEKERWERERLEQERLEQERLEQERLEQEMLEQERLGQERLEQERLEQERLEQEARARPASPVKETPRPMRGSPRKAKGQASPGPSAFDDDMDMADAPISMPPPSVPRSVQPKSNLRRPVKPTKEAPNKARQAPTVIRVNTTSQHSQMHPSNSVLAATLGETLGPAHQLKTKASVASLQAKPSMQSLKSSVSSTGRPKALDMAAKRKEQEEREAERKREAKQELERKRENQRRQEADRQKEEDRKQAAAQAEAKKNAQRQAIEKAKQTRAPPPAQRSQQNGRPEYGAGPASIPRPQSRLDTVMRGQDELSRPGLASSVKPAPKRPMQQQDDDGSRQNSQQRAGPSYQPKEQKRIRLTEEFDVDELEMGGVMTSQSNMKAPPVRPSGGFKKDLPTKALFPNGYTSITSQNATRDLFKTTVTSQHNNQVKAAHPLDMAQLSKGTIPFASNPNSTAGPSTHKTPARPMGQSAKSAAKSAARSSPRLQLNNGDAIELPDIQTDEEDSDEEEDNMTVAPWVNSPDLRRALMRQESIDPQNVFGPPAPLNMEEVFSRNKERWHKFRQRTSSANWSGADKLTEEDIRKDLAAREKIRREGGWSYELSKETL</sequence>
<proteinExistence type="inferred from homology"/>
<dbReference type="PANTHER" id="PTHR13142:SF1">
    <property type="entry name" value="INNER CENTROMERE PROTEIN"/>
    <property type="match status" value="1"/>
</dbReference>
<dbReference type="GO" id="GO:0005819">
    <property type="term" value="C:spindle"/>
    <property type="evidence" value="ECO:0007669"/>
    <property type="project" value="UniProtKB-SubCell"/>
</dbReference>
<feature type="compositionally biased region" description="Polar residues" evidence="8">
    <location>
        <begin position="953"/>
        <end position="966"/>
    </location>
</feature>
<dbReference type="OrthoDB" id="6123at2759"/>
<feature type="compositionally biased region" description="Acidic residues" evidence="8">
    <location>
        <begin position="487"/>
        <end position="499"/>
    </location>
</feature>
<comment type="subcellular location">
    <subcellularLocation>
        <location evidence="2">Cytoplasm</location>
        <location evidence="2">Cytoskeleton</location>
        <location evidence="2">Spindle</location>
    </subcellularLocation>
    <subcellularLocation>
        <location evidence="1">Nucleus</location>
    </subcellularLocation>
</comment>
<feature type="compositionally biased region" description="Basic residues" evidence="8">
    <location>
        <begin position="68"/>
        <end position="79"/>
    </location>
</feature>
<feature type="compositionally biased region" description="Low complexity" evidence="8">
    <location>
        <begin position="301"/>
        <end position="315"/>
    </location>
</feature>
<name>J3P5K5_GAET3</name>
<dbReference type="Proteomes" id="UP000006039">
    <property type="component" value="Unassembled WGS sequence"/>
</dbReference>
<evidence type="ECO:0000313" key="10">
    <source>
        <dbReference type="EMBL" id="EJT74956.1"/>
    </source>
</evidence>
<keyword evidence="5" id="KW-0159">Chromosome partition</keyword>
<feature type="compositionally biased region" description="Basic and acidic residues" evidence="8">
    <location>
        <begin position="850"/>
        <end position="872"/>
    </location>
</feature>
<feature type="compositionally biased region" description="Low complexity" evidence="8">
    <location>
        <begin position="438"/>
        <end position="465"/>
    </location>
</feature>
<evidence type="ECO:0000259" key="9">
    <source>
        <dbReference type="Pfam" id="PF03941"/>
    </source>
</evidence>
<reference evidence="10" key="2">
    <citation type="submission" date="2010-07" db="EMBL/GenBank/DDBJ databases">
        <authorList>
            <consortium name="The Broad Institute Genome Sequencing Platform"/>
            <consortium name="Broad Institute Genome Sequencing Center for Infectious Disease"/>
            <person name="Ma L.-J."/>
            <person name="Dead R."/>
            <person name="Young S."/>
            <person name="Zeng Q."/>
            <person name="Koehrsen M."/>
            <person name="Alvarado L."/>
            <person name="Berlin A."/>
            <person name="Chapman S.B."/>
            <person name="Chen Z."/>
            <person name="Freedman E."/>
            <person name="Gellesch M."/>
            <person name="Goldberg J."/>
            <person name="Griggs A."/>
            <person name="Gujja S."/>
            <person name="Heilman E.R."/>
            <person name="Heiman D."/>
            <person name="Hepburn T."/>
            <person name="Howarth C."/>
            <person name="Jen D."/>
            <person name="Larson L."/>
            <person name="Mehta T."/>
            <person name="Neiman D."/>
            <person name="Pearson M."/>
            <person name="Roberts A."/>
            <person name="Saif S."/>
            <person name="Shea T."/>
            <person name="Shenoy N."/>
            <person name="Sisk P."/>
            <person name="Stolte C."/>
            <person name="Sykes S."/>
            <person name="Walk T."/>
            <person name="White J."/>
            <person name="Yandava C."/>
            <person name="Haas B."/>
            <person name="Nusbaum C."/>
            <person name="Birren B."/>
        </authorList>
    </citation>
    <scope>NUCLEOTIDE SEQUENCE</scope>
    <source>
        <strain evidence="10">R3-111a-1</strain>
    </source>
</reference>
<evidence type="ECO:0000256" key="1">
    <source>
        <dbReference type="ARBA" id="ARBA00004123"/>
    </source>
</evidence>
<evidence type="ECO:0000256" key="6">
    <source>
        <dbReference type="ARBA" id="ARBA00023212"/>
    </source>
</evidence>
<feature type="compositionally biased region" description="Polar residues" evidence="8">
    <location>
        <begin position="283"/>
        <end position="292"/>
    </location>
</feature>
<evidence type="ECO:0000256" key="8">
    <source>
        <dbReference type="SAM" id="MobiDB-lite"/>
    </source>
</evidence>
<dbReference type="GO" id="GO:0007059">
    <property type="term" value="P:chromosome segregation"/>
    <property type="evidence" value="ECO:0007669"/>
    <property type="project" value="UniProtKB-KW"/>
</dbReference>
<dbReference type="Pfam" id="PF03941">
    <property type="entry name" value="INCENP_ARK-bind"/>
    <property type="match status" value="1"/>
</dbReference>
<feature type="compositionally biased region" description="Acidic residues" evidence="8">
    <location>
        <begin position="1312"/>
        <end position="1324"/>
    </location>
</feature>
<feature type="compositionally biased region" description="Polar residues" evidence="8">
    <location>
        <begin position="321"/>
        <end position="330"/>
    </location>
</feature>
<keyword evidence="7" id="KW-0539">Nucleus</keyword>
<dbReference type="PANTHER" id="PTHR13142">
    <property type="entry name" value="INNER CENTROMERE PROTEIN"/>
    <property type="match status" value="1"/>
</dbReference>
<dbReference type="STRING" id="644352.J3P5K5"/>
<dbReference type="eggNOG" id="ENOG502S0AD">
    <property type="taxonomic scope" value="Eukaryota"/>
</dbReference>
<reference evidence="11" key="5">
    <citation type="submission" date="2018-04" db="UniProtKB">
        <authorList>
            <consortium name="EnsemblFungi"/>
        </authorList>
    </citation>
    <scope>IDENTIFICATION</scope>
    <source>
        <strain evidence="11">R3-111a-1</strain>
    </source>
</reference>
<dbReference type="HOGENOM" id="CLU_003318_1_0_1"/>
<evidence type="ECO:0000256" key="7">
    <source>
        <dbReference type="ARBA" id="ARBA00023242"/>
    </source>
</evidence>
<gene>
    <name evidence="11" type="primary">20349252</name>
    <name evidence="10" type="ORF">GGTG_08794</name>
</gene>
<evidence type="ECO:0000256" key="2">
    <source>
        <dbReference type="ARBA" id="ARBA00004186"/>
    </source>
</evidence>
<accession>J3P5K5</accession>
<feature type="region of interest" description="Disordered" evidence="8">
    <location>
        <begin position="430"/>
        <end position="522"/>
    </location>
</feature>
<keyword evidence="4" id="KW-0963">Cytoplasm</keyword>
<evidence type="ECO:0000313" key="12">
    <source>
        <dbReference type="Proteomes" id="UP000006039"/>
    </source>
</evidence>
<evidence type="ECO:0000313" key="11">
    <source>
        <dbReference type="EnsemblFungi" id="EJT74956"/>
    </source>
</evidence>
<feature type="region of interest" description="Disordered" evidence="8">
    <location>
        <begin position="67"/>
        <end position="416"/>
    </location>
</feature>
<evidence type="ECO:0000256" key="3">
    <source>
        <dbReference type="ARBA" id="ARBA00010042"/>
    </source>
</evidence>
<dbReference type="GO" id="GO:0005634">
    <property type="term" value="C:nucleus"/>
    <property type="evidence" value="ECO:0007669"/>
    <property type="project" value="UniProtKB-SubCell"/>
</dbReference>
<dbReference type="RefSeq" id="XP_009224900.1">
    <property type="nucleotide sequence ID" value="XM_009226636.1"/>
</dbReference>
<feature type="compositionally biased region" description="Basic and acidic residues" evidence="8">
    <location>
        <begin position="714"/>
        <end position="796"/>
    </location>
</feature>
<reference evidence="12" key="1">
    <citation type="submission" date="2010-07" db="EMBL/GenBank/DDBJ databases">
        <title>The genome sequence of Gaeumannomyces graminis var. tritici strain R3-111a-1.</title>
        <authorList>
            <consortium name="The Broad Institute Genome Sequencing Platform"/>
            <person name="Ma L.-J."/>
            <person name="Dead R."/>
            <person name="Young S."/>
            <person name="Zeng Q."/>
            <person name="Koehrsen M."/>
            <person name="Alvarado L."/>
            <person name="Berlin A."/>
            <person name="Chapman S.B."/>
            <person name="Chen Z."/>
            <person name="Freedman E."/>
            <person name="Gellesch M."/>
            <person name="Goldberg J."/>
            <person name="Griggs A."/>
            <person name="Gujja S."/>
            <person name="Heilman E.R."/>
            <person name="Heiman D."/>
            <person name="Hepburn T."/>
            <person name="Howarth C."/>
            <person name="Jen D."/>
            <person name="Larson L."/>
            <person name="Mehta T."/>
            <person name="Neiman D."/>
            <person name="Pearson M."/>
            <person name="Roberts A."/>
            <person name="Saif S."/>
            <person name="Shea T."/>
            <person name="Shenoy N."/>
            <person name="Sisk P."/>
            <person name="Stolte C."/>
            <person name="Sykes S."/>
            <person name="Walk T."/>
            <person name="White J."/>
            <person name="Yandava C."/>
            <person name="Haas B."/>
            <person name="Nusbaum C."/>
            <person name="Birren B."/>
        </authorList>
    </citation>
    <scope>NUCLEOTIDE SEQUENCE [LARGE SCALE GENOMIC DNA]</scope>
    <source>
        <strain evidence="12">R3-111a-1</strain>
    </source>
</reference>
<feature type="region of interest" description="Disordered" evidence="8">
    <location>
        <begin position="563"/>
        <end position="617"/>
    </location>
</feature>
<protein>
    <submittedName>
        <fullName evidence="10">Inner centromere protein</fullName>
    </submittedName>
</protein>
<dbReference type="GeneID" id="20349252"/>
<dbReference type="EnsemblFungi" id="EJT74956">
    <property type="protein sequence ID" value="EJT74956"/>
    <property type="gene ID" value="GGTG_08794"/>
</dbReference>
<dbReference type="VEuPathDB" id="FungiDB:GGTG_08794"/>
<feature type="region of interest" description="Disordered" evidence="8">
    <location>
        <begin position="531"/>
        <end position="550"/>
    </location>
</feature>
<comment type="similarity">
    <text evidence="3">Belongs to the INCENP family.</text>
</comment>
<feature type="compositionally biased region" description="Basic and acidic residues" evidence="8">
    <location>
        <begin position="805"/>
        <end position="831"/>
    </location>
</feature>
<feature type="compositionally biased region" description="Low complexity" evidence="8">
    <location>
        <begin position="1283"/>
        <end position="1295"/>
    </location>
</feature>
<feature type="domain" description="Inner centromere protein ARK-binding" evidence="9">
    <location>
        <begin position="1310"/>
        <end position="1364"/>
    </location>
</feature>